<feature type="domain" description="Signal transduction histidine kinase internal region" evidence="1">
    <location>
        <begin position="33"/>
        <end position="110"/>
    </location>
</feature>
<dbReference type="EMBL" id="RCBY01000541">
    <property type="protein sequence ID" value="RQH16789.1"/>
    <property type="molecule type" value="Genomic_DNA"/>
</dbReference>
<dbReference type="RefSeq" id="WP_124155860.1">
    <property type="nucleotide sequence ID" value="NZ_CAWOLW010000492.1"/>
</dbReference>
<dbReference type="Pfam" id="PF06580">
    <property type="entry name" value="His_kinase"/>
    <property type="match status" value="1"/>
</dbReference>
<name>A0A3N6NLR9_9CYAN</name>
<organism evidence="2 3">
    <name type="scientific">Okeania hirsuta</name>
    <dbReference type="NCBI Taxonomy" id="1458930"/>
    <lineage>
        <taxon>Bacteria</taxon>
        <taxon>Bacillati</taxon>
        <taxon>Cyanobacteriota</taxon>
        <taxon>Cyanophyceae</taxon>
        <taxon>Oscillatoriophycideae</taxon>
        <taxon>Oscillatoriales</taxon>
        <taxon>Microcoleaceae</taxon>
        <taxon>Okeania</taxon>
    </lineage>
</organism>
<reference evidence="2 3" key="1">
    <citation type="journal article" date="2018" name="ACS Chem. Biol.">
        <title>Ketoreductase domain dysfunction expands chemodiversity: malyngamide biosynthesis in the cyanobacterium Okeania hirsuta.</title>
        <authorList>
            <person name="Moss N.A."/>
            <person name="Leao T."/>
            <person name="Rankin M."/>
            <person name="McCullough T.M."/>
            <person name="Qu P."/>
            <person name="Korobeynikov A."/>
            <person name="Smith J.L."/>
            <person name="Gerwick L."/>
            <person name="Gerwick W.H."/>
        </authorList>
    </citation>
    <scope>NUCLEOTIDE SEQUENCE [LARGE SCALE GENOMIC DNA]</scope>
    <source>
        <strain evidence="2 3">PAB10Feb10-1</strain>
    </source>
</reference>
<dbReference type="AlphaFoldDB" id="A0A3N6NLR9"/>
<dbReference type="InterPro" id="IPR050640">
    <property type="entry name" value="Bact_2-comp_sensor_kinase"/>
</dbReference>
<dbReference type="GO" id="GO:0000155">
    <property type="term" value="F:phosphorelay sensor kinase activity"/>
    <property type="evidence" value="ECO:0007669"/>
    <property type="project" value="InterPro"/>
</dbReference>
<evidence type="ECO:0000313" key="3">
    <source>
        <dbReference type="Proteomes" id="UP000269154"/>
    </source>
</evidence>
<comment type="caution">
    <text evidence="2">The sequence shown here is derived from an EMBL/GenBank/DDBJ whole genome shotgun (WGS) entry which is preliminary data.</text>
</comment>
<keyword evidence="2" id="KW-0418">Kinase</keyword>
<dbReference type="PANTHER" id="PTHR34220">
    <property type="entry name" value="SENSOR HISTIDINE KINASE YPDA"/>
    <property type="match status" value="1"/>
</dbReference>
<keyword evidence="2" id="KW-0808">Transferase</keyword>
<dbReference type="GO" id="GO:0016020">
    <property type="term" value="C:membrane"/>
    <property type="evidence" value="ECO:0007669"/>
    <property type="project" value="InterPro"/>
</dbReference>
<accession>A0A3N6NLR9</accession>
<evidence type="ECO:0000313" key="2">
    <source>
        <dbReference type="EMBL" id="RQH16789.1"/>
    </source>
</evidence>
<dbReference type="OrthoDB" id="9809908at2"/>
<dbReference type="Proteomes" id="UP000269154">
    <property type="component" value="Unassembled WGS sequence"/>
</dbReference>
<protein>
    <submittedName>
        <fullName evidence="2">Histidine kinase</fullName>
    </submittedName>
</protein>
<dbReference type="InterPro" id="IPR010559">
    <property type="entry name" value="Sig_transdc_His_kin_internal"/>
</dbReference>
<evidence type="ECO:0000259" key="1">
    <source>
        <dbReference type="Pfam" id="PF06580"/>
    </source>
</evidence>
<proteinExistence type="predicted"/>
<gene>
    <name evidence="2" type="ORF">D5R40_33770</name>
</gene>
<sequence length="128" mass="15493">MGSVLYFAFYSYYLYTQGQVNEIKRSRKQIDLQLRALKDQLSPHYLFNNLNTISSLLYKDKSLAEAYIRKLAGSYQYTLETYDKSLVSLREEMDFVKAYDYMLKTRFRDQIEIKYSVPNHRWMHRSLR</sequence>
<keyword evidence="3" id="KW-1185">Reference proteome</keyword>
<dbReference type="PANTHER" id="PTHR34220:SF7">
    <property type="entry name" value="SENSOR HISTIDINE KINASE YPDA"/>
    <property type="match status" value="1"/>
</dbReference>